<protein>
    <recommendedName>
        <fullName evidence="10">Purine nucleoside phosphorylase</fullName>
    </recommendedName>
</protein>
<reference evidence="11" key="2">
    <citation type="submission" date="2020-09" db="EMBL/GenBank/DDBJ databases">
        <authorList>
            <person name="Sun Q."/>
            <person name="Zhou Y."/>
        </authorList>
    </citation>
    <scope>NUCLEOTIDE SEQUENCE</scope>
    <source>
        <strain evidence="11">CGMCC 1.15880</strain>
    </source>
</reference>
<evidence type="ECO:0000256" key="5">
    <source>
        <dbReference type="ARBA" id="ARBA00022801"/>
    </source>
</evidence>
<dbReference type="PANTHER" id="PTHR30616:SF2">
    <property type="entry name" value="PURINE NUCLEOSIDE PHOSPHORYLASE LACC1"/>
    <property type="match status" value="1"/>
</dbReference>
<keyword evidence="3" id="KW-0808">Transferase</keyword>
<evidence type="ECO:0000256" key="9">
    <source>
        <dbReference type="ARBA" id="ARBA00049893"/>
    </source>
</evidence>
<evidence type="ECO:0000256" key="6">
    <source>
        <dbReference type="ARBA" id="ARBA00022833"/>
    </source>
</evidence>
<comment type="catalytic activity">
    <reaction evidence="9">
        <text>S-methyl-5'-thioadenosine + phosphate = 5-(methylsulfanyl)-alpha-D-ribose 1-phosphate + adenine</text>
        <dbReference type="Rhea" id="RHEA:11852"/>
        <dbReference type="ChEBI" id="CHEBI:16708"/>
        <dbReference type="ChEBI" id="CHEBI:17509"/>
        <dbReference type="ChEBI" id="CHEBI:43474"/>
        <dbReference type="ChEBI" id="CHEBI:58533"/>
        <dbReference type="EC" id="2.4.2.28"/>
    </reaction>
    <physiologicalReaction direction="left-to-right" evidence="9">
        <dbReference type="Rhea" id="RHEA:11853"/>
    </physiologicalReaction>
</comment>
<reference evidence="11" key="1">
    <citation type="journal article" date="2014" name="Int. J. Syst. Evol. Microbiol.">
        <title>Complete genome sequence of Corynebacterium casei LMG S-19264T (=DSM 44701T), isolated from a smear-ripened cheese.</title>
        <authorList>
            <consortium name="US DOE Joint Genome Institute (JGI-PGF)"/>
            <person name="Walter F."/>
            <person name="Albersmeier A."/>
            <person name="Kalinowski J."/>
            <person name="Ruckert C."/>
        </authorList>
    </citation>
    <scope>NUCLEOTIDE SEQUENCE</scope>
    <source>
        <strain evidence="11">CGMCC 1.15880</strain>
    </source>
</reference>
<comment type="similarity">
    <text evidence="2 10">Belongs to the purine nucleoside phosphorylase YfiH/LACC1 family.</text>
</comment>
<organism evidence="11 12">
    <name type="scientific">Neptunicoccus cionae</name>
    <dbReference type="NCBI Taxonomy" id="2035344"/>
    <lineage>
        <taxon>Bacteria</taxon>
        <taxon>Pseudomonadati</taxon>
        <taxon>Pseudomonadota</taxon>
        <taxon>Alphaproteobacteria</taxon>
        <taxon>Rhodobacterales</taxon>
        <taxon>Paracoccaceae</taxon>
        <taxon>Neptunicoccus</taxon>
    </lineage>
</organism>
<dbReference type="InterPro" id="IPR038371">
    <property type="entry name" value="Cu_polyphenol_OxRdtase_sf"/>
</dbReference>
<dbReference type="SUPFAM" id="SSF64438">
    <property type="entry name" value="CNF1/YfiH-like putative cysteine hydrolases"/>
    <property type="match status" value="1"/>
</dbReference>
<comment type="catalytic activity">
    <reaction evidence="8">
        <text>adenosine + phosphate = alpha-D-ribose 1-phosphate + adenine</text>
        <dbReference type="Rhea" id="RHEA:27642"/>
        <dbReference type="ChEBI" id="CHEBI:16335"/>
        <dbReference type="ChEBI" id="CHEBI:16708"/>
        <dbReference type="ChEBI" id="CHEBI:43474"/>
        <dbReference type="ChEBI" id="CHEBI:57720"/>
        <dbReference type="EC" id="2.4.2.1"/>
    </reaction>
    <physiologicalReaction direction="left-to-right" evidence="8">
        <dbReference type="Rhea" id="RHEA:27643"/>
    </physiologicalReaction>
</comment>
<dbReference type="Pfam" id="PF02578">
    <property type="entry name" value="Cu-oxidase_4"/>
    <property type="match status" value="1"/>
</dbReference>
<evidence type="ECO:0000256" key="3">
    <source>
        <dbReference type="ARBA" id="ARBA00022679"/>
    </source>
</evidence>
<accession>A0A916QS19</accession>
<dbReference type="GO" id="GO:0016787">
    <property type="term" value="F:hydrolase activity"/>
    <property type="evidence" value="ECO:0007669"/>
    <property type="project" value="UniProtKB-KW"/>
</dbReference>
<keyword evidence="6" id="KW-0862">Zinc</keyword>
<keyword evidence="12" id="KW-1185">Reference proteome</keyword>
<comment type="catalytic activity">
    <reaction evidence="7">
        <text>adenosine + H2O + H(+) = inosine + NH4(+)</text>
        <dbReference type="Rhea" id="RHEA:24408"/>
        <dbReference type="ChEBI" id="CHEBI:15377"/>
        <dbReference type="ChEBI" id="CHEBI:15378"/>
        <dbReference type="ChEBI" id="CHEBI:16335"/>
        <dbReference type="ChEBI" id="CHEBI:17596"/>
        <dbReference type="ChEBI" id="CHEBI:28938"/>
        <dbReference type="EC" id="3.5.4.4"/>
    </reaction>
    <physiologicalReaction direction="left-to-right" evidence="7">
        <dbReference type="Rhea" id="RHEA:24409"/>
    </physiologicalReaction>
</comment>
<dbReference type="AlphaFoldDB" id="A0A916QS19"/>
<dbReference type="EMBL" id="BMKA01000001">
    <property type="protein sequence ID" value="GGA08560.1"/>
    <property type="molecule type" value="Genomic_DNA"/>
</dbReference>
<proteinExistence type="inferred from homology"/>
<dbReference type="CDD" id="cd16833">
    <property type="entry name" value="YfiH"/>
    <property type="match status" value="1"/>
</dbReference>
<evidence type="ECO:0000256" key="10">
    <source>
        <dbReference type="RuleBase" id="RU361274"/>
    </source>
</evidence>
<keyword evidence="5" id="KW-0378">Hydrolase</keyword>
<dbReference type="InterPro" id="IPR003730">
    <property type="entry name" value="Cu_polyphenol_OxRdtase"/>
</dbReference>
<keyword evidence="4" id="KW-0479">Metal-binding</keyword>
<dbReference type="RefSeq" id="WP_188670692.1">
    <property type="nucleotide sequence ID" value="NZ_BMKA01000001.1"/>
</dbReference>
<sequence>MTLEILTSDTLAPVRHGFFTRRGGASSGVFSGLNCGLGSSDQREVVTLNRKMVAKAMGTTNDLLAGVHQIHSDRVHVVTEGTAAERPEADALVTNCKDIGLSVLAADCAPILFADANAGVIGAAHSGWKGAIGGVISGTVDAMVNLGARREDIKASIGPCISQRSYEVGPEFFEQFMDEDPEFTRFFTNGTEDRYLFDLPGFCLHQLRATGLAEAHWIGHCTYLDENRFYSYRRATHRKEADYGRLISTIIL</sequence>
<dbReference type="GO" id="GO:0005507">
    <property type="term" value="F:copper ion binding"/>
    <property type="evidence" value="ECO:0007669"/>
    <property type="project" value="TreeGrafter"/>
</dbReference>
<evidence type="ECO:0000256" key="4">
    <source>
        <dbReference type="ARBA" id="ARBA00022723"/>
    </source>
</evidence>
<evidence type="ECO:0000313" key="11">
    <source>
        <dbReference type="EMBL" id="GGA08560.1"/>
    </source>
</evidence>
<dbReference type="Gene3D" id="3.60.140.10">
    <property type="entry name" value="CNF1/YfiH-like putative cysteine hydrolases"/>
    <property type="match status" value="1"/>
</dbReference>
<dbReference type="PANTHER" id="PTHR30616">
    <property type="entry name" value="UNCHARACTERIZED PROTEIN YFIH"/>
    <property type="match status" value="1"/>
</dbReference>
<evidence type="ECO:0000256" key="2">
    <source>
        <dbReference type="ARBA" id="ARBA00007353"/>
    </source>
</evidence>
<dbReference type="Proteomes" id="UP000628017">
    <property type="component" value="Unassembled WGS sequence"/>
</dbReference>
<name>A0A916QS19_9RHOB</name>
<comment type="caution">
    <text evidence="11">The sequence shown here is derived from an EMBL/GenBank/DDBJ whole genome shotgun (WGS) entry which is preliminary data.</text>
</comment>
<evidence type="ECO:0000256" key="7">
    <source>
        <dbReference type="ARBA" id="ARBA00047989"/>
    </source>
</evidence>
<dbReference type="InterPro" id="IPR011324">
    <property type="entry name" value="Cytotoxic_necrot_fac-like_cat"/>
</dbReference>
<comment type="catalytic activity">
    <reaction evidence="1">
        <text>inosine + phosphate = alpha-D-ribose 1-phosphate + hypoxanthine</text>
        <dbReference type="Rhea" id="RHEA:27646"/>
        <dbReference type="ChEBI" id="CHEBI:17368"/>
        <dbReference type="ChEBI" id="CHEBI:17596"/>
        <dbReference type="ChEBI" id="CHEBI:43474"/>
        <dbReference type="ChEBI" id="CHEBI:57720"/>
        <dbReference type="EC" id="2.4.2.1"/>
    </reaction>
    <physiologicalReaction direction="left-to-right" evidence="1">
        <dbReference type="Rhea" id="RHEA:27647"/>
    </physiologicalReaction>
</comment>
<evidence type="ECO:0000256" key="1">
    <source>
        <dbReference type="ARBA" id="ARBA00000553"/>
    </source>
</evidence>
<dbReference type="NCBIfam" id="TIGR00726">
    <property type="entry name" value="peptidoglycan editing factor PgeF"/>
    <property type="match status" value="1"/>
</dbReference>
<evidence type="ECO:0000313" key="12">
    <source>
        <dbReference type="Proteomes" id="UP000628017"/>
    </source>
</evidence>
<gene>
    <name evidence="11" type="ORF">GCM10011498_05570</name>
</gene>
<evidence type="ECO:0000256" key="8">
    <source>
        <dbReference type="ARBA" id="ARBA00048968"/>
    </source>
</evidence>
<dbReference type="GO" id="GO:0017061">
    <property type="term" value="F:S-methyl-5-thioadenosine phosphorylase activity"/>
    <property type="evidence" value="ECO:0007669"/>
    <property type="project" value="UniProtKB-EC"/>
</dbReference>